<evidence type="ECO:0000256" key="4">
    <source>
        <dbReference type="PIRSR" id="PIRSR000390-2"/>
    </source>
</evidence>
<dbReference type="Pfam" id="PF01041">
    <property type="entry name" value="DegT_DnrJ_EryC1"/>
    <property type="match status" value="1"/>
</dbReference>
<dbReference type="PANTHER" id="PTHR30244">
    <property type="entry name" value="TRANSAMINASE"/>
    <property type="match status" value="1"/>
</dbReference>
<dbReference type="InterPro" id="IPR015422">
    <property type="entry name" value="PyrdxlP-dep_Trfase_small"/>
</dbReference>
<dbReference type="InterPro" id="IPR000653">
    <property type="entry name" value="DegT/StrS_aminotransferase"/>
</dbReference>
<dbReference type="GO" id="GO:0008483">
    <property type="term" value="F:transaminase activity"/>
    <property type="evidence" value="ECO:0007669"/>
    <property type="project" value="UniProtKB-KW"/>
</dbReference>
<dbReference type="Gene3D" id="3.90.1150.10">
    <property type="entry name" value="Aspartate Aminotransferase, domain 1"/>
    <property type="match status" value="1"/>
</dbReference>
<gene>
    <name evidence="6" type="primary">epsN_1</name>
    <name evidence="6" type="ORF">Q31a_00310</name>
</gene>
<dbReference type="InterPro" id="IPR015424">
    <property type="entry name" value="PyrdxlP-dep_Trfase"/>
</dbReference>
<protein>
    <submittedName>
        <fullName evidence="6">Pyridoxal phosphate-dependent aminotransferase EpsN</fullName>
        <ecNumber evidence="6">2.6.1.-</ecNumber>
    </submittedName>
</protein>
<name>A0A518FZG7_9BACT</name>
<evidence type="ECO:0000256" key="3">
    <source>
        <dbReference type="PIRSR" id="PIRSR000390-1"/>
    </source>
</evidence>
<accession>A0A518FZG7</accession>
<organism evidence="6 7">
    <name type="scientific">Aureliella helgolandensis</name>
    <dbReference type="NCBI Taxonomy" id="2527968"/>
    <lineage>
        <taxon>Bacteria</taxon>
        <taxon>Pseudomonadati</taxon>
        <taxon>Planctomycetota</taxon>
        <taxon>Planctomycetia</taxon>
        <taxon>Pirellulales</taxon>
        <taxon>Pirellulaceae</taxon>
        <taxon>Aureliella</taxon>
    </lineage>
</organism>
<dbReference type="GO" id="GO:0000271">
    <property type="term" value="P:polysaccharide biosynthetic process"/>
    <property type="evidence" value="ECO:0007669"/>
    <property type="project" value="TreeGrafter"/>
</dbReference>
<evidence type="ECO:0000313" key="7">
    <source>
        <dbReference type="Proteomes" id="UP000318017"/>
    </source>
</evidence>
<keyword evidence="7" id="KW-1185">Reference proteome</keyword>
<reference evidence="6 7" key="1">
    <citation type="submission" date="2019-02" db="EMBL/GenBank/DDBJ databases">
        <title>Deep-cultivation of Planctomycetes and their phenomic and genomic characterization uncovers novel biology.</title>
        <authorList>
            <person name="Wiegand S."/>
            <person name="Jogler M."/>
            <person name="Boedeker C."/>
            <person name="Pinto D."/>
            <person name="Vollmers J."/>
            <person name="Rivas-Marin E."/>
            <person name="Kohn T."/>
            <person name="Peeters S.H."/>
            <person name="Heuer A."/>
            <person name="Rast P."/>
            <person name="Oberbeckmann S."/>
            <person name="Bunk B."/>
            <person name="Jeske O."/>
            <person name="Meyerdierks A."/>
            <person name="Storesund J.E."/>
            <person name="Kallscheuer N."/>
            <person name="Luecker S."/>
            <person name="Lage O.M."/>
            <person name="Pohl T."/>
            <person name="Merkel B.J."/>
            <person name="Hornburger P."/>
            <person name="Mueller R.-W."/>
            <person name="Bruemmer F."/>
            <person name="Labrenz M."/>
            <person name="Spormann A.M."/>
            <person name="Op den Camp H."/>
            <person name="Overmann J."/>
            <person name="Amann R."/>
            <person name="Jetten M.S.M."/>
            <person name="Mascher T."/>
            <person name="Medema M.H."/>
            <person name="Devos D.P."/>
            <person name="Kaster A.-K."/>
            <person name="Ovreas L."/>
            <person name="Rohde M."/>
            <person name="Galperin M.Y."/>
            <person name="Jogler C."/>
        </authorList>
    </citation>
    <scope>NUCLEOTIDE SEQUENCE [LARGE SCALE GENOMIC DNA]</scope>
    <source>
        <strain evidence="6 7">Q31a</strain>
    </source>
</reference>
<dbReference type="AlphaFoldDB" id="A0A518FZG7"/>
<sequence length="364" mass="38659">MSTLFEQIQSSVRDALEELLSNENYRTYDGHHCAQLRNELGQLSGGRDVLLTSSGSAALELALRARGIGAGDRVLLSAYDYPGNFWAIERVGARPVLLDVEPAGWRVDSSAVERAVQDASSPAPKALVASHLHGQLQRMDALRERCDQSGIFLIEDACQAPGADVNGLPAGAQGHASIYSFGGSKVLSAGRGGALLTSDPAMGQRVKLAAGAGSGAYELSEVQAALVLAQLPWLEQINQACRVFFGDLLKSLASTHLIAPWEAMVGRTAFYQAGFLIASCPIGVIENQSLGQKIAQLQARGIPAGNGFAGFHRRSLRRCERIGALTCAADIASRTWTLHHGVALHGKWAAQEVAAHIDQVMSEA</sequence>
<dbReference type="EMBL" id="CP036298">
    <property type="protein sequence ID" value="QDV21752.1"/>
    <property type="molecule type" value="Genomic_DNA"/>
</dbReference>
<dbReference type="PANTHER" id="PTHR30244:SF36">
    <property type="entry name" value="3-OXO-GLUCOSE-6-PHOSPHATE:GLUTAMATE AMINOTRANSFERASE"/>
    <property type="match status" value="1"/>
</dbReference>
<evidence type="ECO:0000256" key="2">
    <source>
        <dbReference type="ARBA" id="ARBA00037999"/>
    </source>
</evidence>
<dbReference type="InterPro" id="IPR015421">
    <property type="entry name" value="PyrdxlP-dep_Trfase_major"/>
</dbReference>
<evidence type="ECO:0000256" key="1">
    <source>
        <dbReference type="ARBA" id="ARBA00022898"/>
    </source>
</evidence>
<dbReference type="RefSeq" id="WP_145072401.1">
    <property type="nucleotide sequence ID" value="NZ_CP036298.1"/>
</dbReference>
<dbReference type="KEGG" id="ahel:Q31a_00310"/>
<comment type="similarity">
    <text evidence="2 5">Belongs to the DegT/DnrJ/EryC1 family.</text>
</comment>
<keyword evidence="6" id="KW-0032">Aminotransferase</keyword>
<keyword evidence="6" id="KW-0808">Transferase</keyword>
<dbReference type="Gene3D" id="3.40.640.10">
    <property type="entry name" value="Type I PLP-dependent aspartate aminotransferase-like (Major domain)"/>
    <property type="match status" value="1"/>
</dbReference>
<keyword evidence="1 4" id="KW-0663">Pyridoxal phosphate</keyword>
<evidence type="ECO:0000313" key="6">
    <source>
        <dbReference type="EMBL" id="QDV21752.1"/>
    </source>
</evidence>
<dbReference type="OrthoDB" id="257609at2"/>
<dbReference type="EC" id="2.6.1.-" evidence="6"/>
<feature type="modified residue" description="N6-(pyridoxal phosphate)lysine" evidence="4">
    <location>
        <position position="185"/>
    </location>
</feature>
<proteinExistence type="inferred from homology"/>
<feature type="active site" description="Proton acceptor" evidence="3">
    <location>
        <position position="185"/>
    </location>
</feature>
<dbReference type="PIRSF" id="PIRSF000390">
    <property type="entry name" value="PLP_StrS"/>
    <property type="match status" value="1"/>
</dbReference>
<dbReference type="Proteomes" id="UP000318017">
    <property type="component" value="Chromosome"/>
</dbReference>
<dbReference type="GO" id="GO:0030170">
    <property type="term" value="F:pyridoxal phosphate binding"/>
    <property type="evidence" value="ECO:0007669"/>
    <property type="project" value="TreeGrafter"/>
</dbReference>
<evidence type="ECO:0000256" key="5">
    <source>
        <dbReference type="RuleBase" id="RU004508"/>
    </source>
</evidence>
<dbReference type="SUPFAM" id="SSF53383">
    <property type="entry name" value="PLP-dependent transferases"/>
    <property type="match status" value="1"/>
</dbReference>